<evidence type="ECO:0000313" key="1">
    <source>
        <dbReference type="EMBL" id="ENN86135.1"/>
    </source>
</evidence>
<gene>
    <name evidence="1" type="ORF">RHSP_33009</name>
</gene>
<accession>N6UWV0</accession>
<dbReference type="AlphaFoldDB" id="N6UWV0"/>
<dbReference type="EMBL" id="AQHN01000072">
    <property type="protein sequence ID" value="ENN86135.1"/>
    <property type="molecule type" value="Genomic_DNA"/>
</dbReference>
<proteinExistence type="predicted"/>
<reference evidence="1 2" key="1">
    <citation type="journal article" date="2012" name="BMC Genomics">
        <title>Genomic basis of broad host range and environmental adaptability of Rhizobium tropici CIAT 899 and Rhizobium sp. PRF 81 which are used in inoculants for common bean (Phaseolus vulgaris L.).</title>
        <authorList>
            <person name="Ormeno-Orrillo E."/>
            <person name="Menna P."/>
            <person name="Almeida L.G."/>
            <person name="Ollero F.J."/>
            <person name="Nicolas M.F."/>
            <person name="Pains Rodrigues E."/>
            <person name="Shigueyoshi Nakatani A."/>
            <person name="Silva Batista J.S."/>
            <person name="Oliveira Chueire L.M."/>
            <person name="Souza R.C."/>
            <person name="Ribeiro Vasconcelos A.T."/>
            <person name="Megias M."/>
            <person name="Hungria M."/>
            <person name="Martinez-Romero E."/>
        </authorList>
    </citation>
    <scope>NUCLEOTIDE SEQUENCE [LARGE SCALE GENOMIC DNA]</scope>
    <source>
        <strain evidence="1 2">PRF 81</strain>
    </source>
</reference>
<protein>
    <submittedName>
        <fullName evidence="1">Uncharacterized protein</fullName>
    </submittedName>
</protein>
<sequence>MALGFEHFERRRLEGGLLLLRPGLAGAGQRLAAHRGEHARCLLPAHDRDAAVGPGPEEARRIGAAGHAVIAGTEGATDQHGDLRNLGRRNGRHQLRTVLGYTLSLVFPANHETGDVLQEDERNFALRAKFDEMRAFQRRLREEHAVIGDDANGNAVDMGEAADQRRAVARLEFIEAGAVHHAGYDFAHIIGRAQVGRNDAEDFFGIVERRLRRAKLDAVRLAAIEIGDHLPGERKRMGIVARQMIGDAGKARMDIAAAEILGRDHLPRRRLDERRTGEKDRPLLLDDDGFVGHSRHIGAACRAGAHDDGNLRNAGGRHIGLIVEDAAEMIAIRKDFVLVRQVGATGIDEIDAREIVLRGDLLRAKMLLHRDRIVGAAFDRGIVADDHAVTARNAADAGDQAGARGLIAMHSMGGRRADLQKRRGGIDQAGDAIARQHLAAAHMPLARLRSAAFRRLRRRSLGDPDRLQQRRTIVAEAIGMRRYL</sequence>
<name>N6UWV0_9HYPH</name>
<dbReference type="STRING" id="363754.RHSP_33009"/>
<organism evidence="1 2">
    <name type="scientific">Rhizobium freirei PRF 81</name>
    <dbReference type="NCBI Taxonomy" id="363754"/>
    <lineage>
        <taxon>Bacteria</taxon>
        <taxon>Pseudomonadati</taxon>
        <taxon>Pseudomonadota</taxon>
        <taxon>Alphaproteobacteria</taxon>
        <taxon>Hyphomicrobiales</taxon>
        <taxon>Rhizobiaceae</taxon>
        <taxon>Rhizobium/Agrobacterium group</taxon>
        <taxon>Rhizobium</taxon>
    </lineage>
</organism>
<keyword evidence="2" id="KW-1185">Reference proteome</keyword>
<dbReference type="Proteomes" id="UP000012429">
    <property type="component" value="Unassembled WGS sequence"/>
</dbReference>
<comment type="caution">
    <text evidence="1">The sequence shown here is derived from an EMBL/GenBank/DDBJ whole genome shotgun (WGS) entry which is preliminary data.</text>
</comment>
<evidence type="ECO:0000313" key="2">
    <source>
        <dbReference type="Proteomes" id="UP000012429"/>
    </source>
</evidence>